<gene>
    <name evidence="1" type="ORF">TRIP_D170022</name>
</gene>
<reference evidence="1" key="1">
    <citation type="submission" date="2018-07" db="EMBL/GenBank/DDBJ databases">
        <authorList>
            <consortium name="Genoscope - CEA"/>
            <person name="William W."/>
        </authorList>
    </citation>
    <scope>NUCLEOTIDE SEQUENCE</scope>
    <source>
        <strain evidence="1">IK1</strain>
    </source>
</reference>
<protein>
    <submittedName>
        <fullName evidence="1">Uncharacterized protein</fullName>
    </submittedName>
</protein>
<accession>A0A653A657</accession>
<sequence length="231" mass="27137">MERILYTNNEAVAHELMCLKRTERDLNTLRDNLLSKGVNVSEIVLIEATKGNVSFPVQAYKEVETNKIKAIINQFGETAITDGWETKVNEKVKQYESDLSNVLFELWRAENNLYLDYFDIDENGIKLKSGVDKNFFEKKNSIKLNDENSAKFEKIKSLCLMLNEILYHPDNEFEAMDEILYFNPDEKEFEIKVSAFGNKEVFEFMKVRKEMEQGHLYNLSQRRNFMRGSRL</sequence>
<evidence type="ECO:0000313" key="1">
    <source>
        <dbReference type="EMBL" id="VBB43507.1"/>
    </source>
</evidence>
<organism evidence="1">
    <name type="scientific">uncultured Paludibacter sp</name>
    <dbReference type="NCBI Taxonomy" id="497635"/>
    <lineage>
        <taxon>Bacteria</taxon>
        <taxon>Pseudomonadati</taxon>
        <taxon>Bacteroidota</taxon>
        <taxon>Bacteroidia</taxon>
        <taxon>Bacteroidales</taxon>
        <taxon>Paludibacteraceae</taxon>
        <taxon>Paludibacter</taxon>
        <taxon>environmental samples</taxon>
    </lineage>
</organism>
<dbReference type="AlphaFoldDB" id="A0A653A657"/>
<proteinExistence type="predicted"/>
<dbReference type="EMBL" id="UPXZ01000009">
    <property type="protein sequence ID" value="VBB43507.1"/>
    <property type="molecule type" value="Genomic_DNA"/>
</dbReference>
<name>A0A653A657_9BACT</name>